<dbReference type="AlphaFoldDB" id="A0A7V3RGP6"/>
<comment type="cofactor">
    <cofactor evidence="1">
        <name>[4Fe-4S] cluster</name>
        <dbReference type="ChEBI" id="CHEBI:49883"/>
    </cofactor>
</comment>
<dbReference type="Gene3D" id="3.80.30.20">
    <property type="entry name" value="tm_1862 like domain"/>
    <property type="match status" value="1"/>
</dbReference>
<name>A0A7V3RGP6_UNCW3</name>
<gene>
    <name evidence="11" type="ORF">ENX68_02555</name>
</gene>
<dbReference type="EMBL" id="DTOZ01000066">
    <property type="protein sequence ID" value="HGE77867.1"/>
    <property type="molecule type" value="Genomic_DNA"/>
</dbReference>
<dbReference type="PANTHER" id="PTHR43409:SF7">
    <property type="entry name" value="BLL1977 PROTEIN"/>
    <property type="match status" value="1"/>
</dbReference>
<keyword evidence="5" id="KW-0949">S-adenosyl-L-methionine</keyword>
<dbReference type="GO" id="GO:0003824">
    <property type="term" value="F:catalytic activity"/>
    <property type="evidence" value="ECO:0007669"/>
    <property type="project" value="InterPro"/>
</dbReference>
<organism evidence="11">
    <name type="scientific">candidate division WOR-3 bacterium</name>
    <dbReference type="NCBI Taxonomy" id="2052148"/>
    <lineage>
        <taxon>Bacteria</taxon>
        <taxon>Bacteria division WOR-3</taxon>
    </lineage>
</organism>
<dbReference type="GO" id="GO:0005829">
    <property type="term" value="C:cytosol"/>
    <property type="evidence" value="ECO:0007669"/>
    <property type="project" value="TreeGrafter"/>
</dbReference>
<evidence type="ECO:0000256" key="6">
    <source>
        <dbReference type="ARBA" id="ARBA00022723"/>
    </source>
</evidence>
<dbReference type="GO" id="GO:0031419">
    <property type="term" value="F:cobalamin binding"/>
    <property type="evidence" value="ECO:0007669"/>
    <property type="project" value="InterPro"/>
</dbReference>
<dbReference type="InterPro" id="IPR034466">
    <property type="entry name" value="Methyltransferase_Class_B"/>
</dbReference>
<dbReference type="InterPro" id="IPR006638">
    <property type="entry name" value="Elp3/MiaA/NifB-like_rSAM"/>
</dbReference>
<comment type="caution">
    <text evidence="11">The sequence shown here is derived from an EMBL/GenBank/DDBJ whole genome shotgun (WGS) entry which is preliminary data.</text>
</comment>
<evidence type="ECO:0000259" key="9">
    <source>
        <dbReference type="PROSITE" id="PS51332"/>
    </source>
</evidence>
<dbReference type="PROSITE" id="PS51918">
    <property type="entry name" value="RADICAL_SAM"/>
    <property type="match status" value="1"/>
</dbReference>
<reference evidence="11" key="1">
    <citation type="journal article" date="2020" name="mSystems">
        <title>Genome- and Community-Level Interaction Insights into Carbon Utilization and Element Cycling Functions of Hydrothermarchaeota in Hydrothermal Sediment.</title>
        <authorList>
            <person name="Zhou Z."/>
            <person name="Liu Y."/>
            <person name="Xu W."/>
            <person name="Pan J."/>
            <person name="Luo Z.H."/>
            <person name="Li M."/>
        </authorList>
    </citation>
    <scope>NUCLEOTIDE SEQUENCE [LARGE SCALE GENOMIC DNA]</scope>
    <source>
        <strain evidence="11">SpSt-961</strain>
    </source>
</reference>
<dbReference type="InterPro" id="IPR023404">
    <property type="entry name" value="rSAM_horseshoe"/>
</dbReference>
<dbReference type="PANTHER" id="PTHR43409">
    <property type="entry name" value="ANAEROBIC MAGNESIUM-PROTOPORPHYRIN IX MONOMETHYL ESTER CYCLASE-RELATED"/>
    <property type="match status" value="1"/>
</dbReference>
<dbReference type="InterPro" id="IPR007197">
    <property type="entry name" value="rSAM"/>
</dbReference>
<dbReference type="InterPro" id="IPR058240">
    <property type="entry name" value="rSAM_sf"/>
</dbReference>
<dbReference type="InterPro" id="IPR020612">
    <property type="entry name" value="Methylthiotransferase_CS"/>
</dbReference>
<feature type="domain" description="Radical SAM core" evidence="10">
    <location>
        <begin position="156"/>
        <end position="381"/>
    </location>
</feature>
<keyword evidence="6" id="KW-0479">Metal-binding</keyword>
<dbReference type="InterPro" id="IPR051198">
    <property type="entry name" value="BchE-like"/>
</dbReference>
<dbReference type="SMART" id="SM00729">
    <property type="entry name" value="Elp3"/>
    <property type="match status" value="1"/>
</dbReference>
<keyword evidence="8" id="KW-0411">Iron-sulfur</keyword>
<evidence type="ECO:0000313" key="11">
    <source>
        <dbReference type="EMBL" id="HGE77867.1"/>
    </source>
</evidence>
<keyword evidence="4" id="KW-0808">Transferase</keyword>
<keyword evidence="3" id="KW-0489">Methyltransferase</keyword>
<dbReference type="Pfam" id="PF02310">
    <property type="entry name" value="B12-binding"/>
    <property type="match status" value="1"/>
</dbReference>
<evidence type="ECO:0000259" key="10">
    <source>
        <dbReference type="PROSITE" id="PS51918"/>
    </source>
</evidence>
<dbReference type="GO" id="GO:0051539">
    <property type="term" value="F:4 iron, 4 sulfur cluster binding"/>
    <property type="evidence" value="ECO:0007669"/>
    <property type="project" value="UniProtKB-KW"/>
</dbReference>
<proteinExistence type="predicted"/>
<feature type="domain" description="B12-binding" evidence="9">
    <location>
        <begin position="1"/>
        <end position="132"/>
    </location>
</feature>
<dbReference type="SFLD" id="SFLDG01082">
    <property type="entry name" value="B12-binding_domain_containing"/>
    <property type="match status" value="1"/>
</dbReference>
<evidence type="ECO:0000256" key="1">
    <source>
        <dbReference type="ARBA" id="ARBA00001966"/>
    </source>
</evidence>
<dbReference type="PROSITE" id="PS01278">
    <property type="entry name" value="MTTASE_RADICAL"/>
    <property type="match status" value="1"/>
</dbReference>
<evidence type="ECO:0000256" key="7">
    <source>
        <dbReference type="ARBA" id="ARBA00023004"/>
    </source>
</evidence>
<evidence type="ECO:0000256" key="2">
    <source>
        <dbReference type="ARBA" id="ARBA00022485"/>
    </source>
</evidence>
<dbReference type="SUPFAM" id="SSF102114">
    <property type="entry name" value="Radical SAM enzymes"/>
    <property type="match status" value="1"/>
</dbReference>
<keyword evidence="2" id="KW-0004">4Fe-4S</keyword>
<sequence>MNLLLIAPAVVDENRRGMQGKAFQLPPFSLAAVAAATPGYVNVRIIDEAIEPVDYNYPADLVGITVLTRFAPRAYQIADQFRSRGIKVVLGGLHPSALPEEAIQHADAVVIGEAEGIWETVVKDFLNNSLKKFYKNQNYPDLALVKSPRRDLFKKSRYLFTAMVQTSRGCPFDCNFCSVTKFFGGKFRTRPVECVIKEIRSLKSKFIGFSDDNIFGNRIYARKLFNALKYEGVIWMAQSSINIADDPELLHLAARSGCKGLFIGLESADAESLAQMQKGFQKPQKYKDYIARLHDEGIGVMGAFVLGNDNEDESIFEKTLEFAKKIKLDLAQFSILTPYPGTKLFNRLLKENRIFNFDWSKYDAGNAVFKPLKMTAEKLKEEVDKMWREFYRFDGILYRLLTLGRRLPIQILPLLLLNISFRKEIAATQNL</sequence>
<dbReference type="PROSITE" id="PS51332">
    <property type="entry name" value="B12_BINDING"/>
    <property type="match status" value="1"/>
</dbReference>
<dbReference type="SFLD" id="SFLDG01123">
    <property type="entry name" value="methyltransferase_(Class_B)"/>
    <property type="match status" value="1"/>
</dbReference>
<dbReference type="Pfam" id="PF04055">
    <property type="entry name" value="Radical_SAM"/>
    <property type="match status" value="1"/>
</dbReference>
<protein>
    <submittedName>
        <fullName evidence="11">B12-binding domain-containing radical SAM protein</fullName>
    </submittedName>
</protein>
<evidence type="ECO:0000256" key="8">
    <source>
        <dbReference type="ARBA" id="ARBA00023014"/>
    </source>
</evidence>
<keyword evidence="7" id="KW-0408">Iron</keyword>
<evidence type="ECO:0000256" key="4">
    <source>
        <dbReference type="ARBA" id="ARBA00022679"/>
    </source>
</evidence>
<evidence type="ECO:0000256" key="3">
    <source>
        <dbReference type="ARBA" id="ARBA00022603"/>
    </source>
</evidence>
<dbReference type="Gene3D" id="3.40.50.280">
    <property type="entry name" value="Cobalamin-binding domain"/>
    <property type="match status" value="1"/>
</dbReference>
<dbReference type="InterPro" id="IPR006158">
    <property type="entry name" value="Cobalamin-bd"/>
</dbReference>
<evidence type="ECO:0000256" key="5">
    <source>
        <dbReference type="ARBA" id="ARBA00022691"/>
    </source>
</evidence>
<dbReference type="SFLD" id="SFLDS00029">
    <property type="entry name" value="Radical_SAM"/>
    <property type="match status" value="1"/>
</dbReference>
<dbReference type="GO" id="GO:0046872">
    <property type="term" value="F:metal ion binding"/>
    <property type="evidence" value="ECO:0007669"/>
    <property type="project" value="UniProtKB-KW"/>
</dbReference>
<accession>A0A7V3RGP6</accession>
<dbReference type="CDD" id="cd01335">
    <property type="entry name" value="Radical_SAM"/>
    <property type="match status" value="1"/>
</dbReference>